<dbReference type="Gene3D" id="3.30.70.330">
    <property type="match status" value="1"/>
</dbReference>
<protein>
    <submittedName>
        <fullName evidence="4">RNP-1 like RNA-binding protein</fullName>
    </submittedName>
</protein>
<reference evidence="4" key="2">
    <citation type="journal article" date="2010" name="Appl. Environ. Microbiol.">
        <title>Comparative analysis of acidobacterial genomic fragments from terrestrial and aquatic metagenomic libraries, with emphasis on acidobacteria subdivision 6.</title>
        <authorList>
            <person name="Kielak A.M."/>
            <person name="van Veen J.A."/>
            <person name="Kowalchuk G.A."/>
        </authorList>
    </citation>
    <scope>NUCLEOTIDE SEQUENCE</scope>
</reference>
<evidence type="ECO:0000256" key="2">
    <source>
        <dbReference type="SAM" id="MobiDB-lite"/>
    </source>
</evidence>
<dbReference type="InterPro" id="IPR048289">
    <property type="entry name" value="RRM2_NsCP33-like"/>
</dbReference>
<dbReference type="CDD" id="cd21608">
    <property type="entry name" value="RRM2_NsCP33_like"/>
    <property type="match status" value="1"/>
</dbReference>
<dbReference type="SMART" id="SM00360">
    <property type="entry name" value="RRM"/>
    <property type="match status" value="1"/>
</dbReference>
<dbReference type="EMBL" id="GU260703">
    <property type="protein sequence ID" value="ADC35892.1"/>
    <property type="molecule type" value="Genomic_DNA"/>
</dbReference>
<name>E3T6E8_9BACT</name>
<dbReference type="InterPro" id="IPR012677">
    <property type="entry name" value="Nucleotide-bd_a/b_plait_sf"/>
</dbReference>
<feature type="domain" description="RRM" evidence="3">
    <location>
        <begin position="2"/>
        <end position="80"/>
    </location>
</feature>
<dbReference type="InterPro" id="IPR000504">
    <property type="entry name" value="RRM_dom"/>
</dbReference>
<feature type="region of interest" description="Disordered" evidence="2">
    <location>
        <begin position="71"/>
        <end position="104"/>
    </location>
</feature>
<dbReference type="SUPFAM" id="SSF54928">
    <property type="entry name" value="RNA-binding domain, RBD"/>
    <property type="match status" value="1"/>
</dbReference>
<dbReference type="PROSITE" id="PS50102">
    <property type="entry name" value="RRM"/>
    <property type="match status" value="1"/>
</dbReference>
<sequence length="104" mass="11250">MRNVFVGNMSFQTTEGELRAAFETYGEIARIQIMTDRDTGQARGFAFVEMTNDEDAAKAIAGLNGTQLDGRALNVNEAKPKPQGGGARGGNDRGGYSRDRGSRY</sequence>
<dbReference type="InterPro" id="IPR035979">
    <property type="entry name" value="RBD_domain_sf"/>
</dbReference>
<dbReference type="GO" id="GO:0003723">
    <property type="term" value="F:RNA binding"/>
    <property type="evidence" value="ECO:0007669"/>
    <property type="project" value="UniProtKB-KW"/>
</dbReference>
<dbReference type="SMART" id="SM00361">
    <property type="entry name" value="RRM_1"/>
    <property type="match status" value="1"/>
</dbReference>
<evidence type="ECO:0000256" key="1">
    <source>
        <dbReference type="ARBA" id="ARBA00022884"/>
    </source>
</evidence>
<dbReference type="AlphaFoldDB" id="E3T6E8"/>
<proteinExistence type="predicted"/>
<evidence type="ECO:0000259" key="3">
    <source>
        <dbReference type="PROSITE" id="PS50102"/>
    </source>
</evidence>
<dbReference type="PANTHER" id="PTHR48027">
    <property type="entry name" value="HETEROGENEOUS NUCLEAR RIBONUCLEOPROTEIN 87F-RELATED"/>
    <property type="match status" value="1"/>
</dbReference>
<evidence type="ECO:0000313" key="4">
    <source>
        <dbReference type="EMBL" id="ADC35892.1"/>
    </source>
</evidence>
<dbReference type="InterPro" id="IPR052462">
    <property type="entry name" value="SLIRP/GR-RBP-like"/>
</dbReference>
<dbReference type="InterPro" id="IPR003954">
    <property type="entry name" value="RRM_euk-type"/>
</dbReference>
<keyword evidence="1" id="KW-0694">RNA-binding</keyword>
<reference evidence="4" key="1">
    <citation type="submission" date="2009-12" db="EMBL/GenBank/DDBJ databases">
        <authorList>
            <person name="Kielak A."/>
            <person name="van Veen J.A."/>
            <person name="Kowalchuk G.A."/>
        </authorList>
    </citation>
    <scope>NUCLEOTIDE SEQUENCE</scope>
</reference>
<accession>E3T6E8</accession>
<feature type="compositionally biased region" description="Basic and acidic residues" evidence="2">
    <location>
        <begin position="95"/>
        <end position="104"/>
    </location>
</feature>
<feature type="compositionally biased region" description="Gly residues" evidence="2">
    <location>
        <begin position="83"/>
        <end position="93"/>
    </location>
</feature>
<organism evidence="4">
    <name type="scientific">uncultured bacterium 246</name>
    <dbReference type="NCBI Taxonomy" id="698384"/>
    <lineage>
        <taxon>Bacteria</taxon>
        <taxon>environmental samples</taxon>
    </lineage>
</organism>
<dbReference type="Pfam" id="PF00076">
    <property type="entry name" value="RRM_1"/>
    <property type="match status" value="1"/>
</dbReference>